<organism evidence="1 2">
    <name type="scientific">Vibrio tetraodonis subsp. pristinus</name>
    <dbReference type="NCBI Taxonomy" id="2695891"/>
    <lineage>
        <taxon>Bacteria</taxon>
        <taxon>Pseudomonadati</taxon>
        <taxon>Pseudomonadota</taxon>
        <taxon>Gammaproteobacteria</taxon>
        <taxon>Vibrionales</taxon>
        <taxon>Vibrionaceae</taxon>
        <taxon>Vibrio</taxon>
    </lineage>
</organism>
<evidence type="ECO:0000313" key="1">
    <source>
        <dbReference type="EMBL" id="MYM61602.1"/>
    </source>
</evidence>
<dbReference type="AlphaFoldDB" id="A0A6L8M687"/>
<comment type="caution">
    <text evidence="1">The sequence shown here is derived from an EMBL/GenBank/DDBJ whole genome shotgun (WGS) entry which is preliminary data.</text>
</comment>
<dbReference type="Proteomes" id="UP000478571">
    <property type="component" value="Unassembled WGS sequence"/>
</dbReference>
<evidence type="ECO:0000313" key="2">
    <source>
        <dbReference type="Proteomes" id="UP000478571"/>
    </source>
</evidence>
<sequence>MSSEYRKNKTQIPALYLSEEEATIVVAAIEKAAQKTGVTNNRKNRLALLEMARHYNETA</sequence>
<name>A0A6L8M687_9VIBR</name>
<gene>
    <name evidence="1" type="ORF">GTG28_20590</name>
</gene>
<dbReference type="RefSeq" id="WP_160933121.1">
    <property type="nucleotide sequence ID" value="NZ_WWEU01000017.1"/>
</dbReference>
<reference evidence="1 2" key="1">
    <citation type="submission" date="2020-01" db="EMBL/GenBank/DDBJ databases">
        <title>Draft Genome Sequence of Vibrio sp. strain OCN044, Isolated from a Healthy Coral at Palmyra Atoll.</title>
        <authorList>
            <person name="Videau P."/>
            <person name="Loughran R."/>
            <person name="Esquivel A."/>
            <person name="Deadmond M."/>
            <person name="Paddock B.E."/>
            <person name="Saw J.H."/>
            <person name="Ushijima B."/>
        </authorList>
    </citation>
    <scope>NUCLEOTIDE SEQUENCE [LARGE SCALE GENOMIC DNA]</scope>
    <source>
        <strain evidence="1 2">OCN044</strain>
    </source>
</reference>
<proteinExistence type="predicted"/>
<protein>
    <submittedName>
        <fullName evidence="1">Uncharacterized protein</fullName>
    </submittedName>
</protein>
<accession>A0A6L8M687</accession>
<keyword evidence="2" id="KW-1185">Reference proteome</keyword>
<dbReference type="EMBL" id="WWEU01000017">
    <property type="protein sequence ID" value="MYM61602.1"/>
    <property type="molecule type" value="Genomic_DNA"/>
</dbReference>